<dbReference type="EC" id="2.7.13.3" evidence="2"/>
<dbReference type="SMART" id="SM00086">
    <property type="entry name" value="PAC"/>
    <property type="match status" value="1"/>
</dbReference>
<keyword evidence="4" id="KW-0808">Transferase</keyword>
<feature type="domain" description="PAS" evidence="10">
    <location>
        <begin position="318"/>
        <end position="391"/>
    </location>
</feature>
<dbReference type="InterPro" id="IPR004358">
    <property type="entry name" value="Sig_transdc_His_kin-like_C"/>
</dbReference>
<comment type="catalytic activity">
    <reaction evidence="1">
        <text>ATP + protein L-histidine = ADP + protein N-phospho-L-histidine.</text>
        <dbReference type="EC" id="2.7.13.3"/>
    </reaction>
</comment>
<dbReference type="Pfam" id="PF02518">
    <property type="entry name" value="HATPase_c"/>
    <property type="match status" value="1"/>
</dbReference>
<feature type="transmembrane region" description="Helical" evidence="8">
    <location>
        <begin position="83"/>
        <end position="108"/>
    </location>
</feature>
<dbReference type="Pfam" id="PF13426">
    <property type="entry name" value="PAS_9"/>
    <property type="match status" value="1"/>
</dbReference>
<dbReference type="AlphaFoldDB" id="A0A1H3FJH2"/>
<dbReference type="InterPro" id="IPR035965">
    <property type="entry name" value="PAS-like_dom_sf"/>
</dbReference>
<dbReference type="InterPro" id="IPR003661">
    <property type="entry name" value="HisK_dim/P_dom"/>
</dbReference>
<dbReference type="GO" id="GO:0000155">
    <property type="term" value="F:phosphorelay sensor kinase activity"/>
    <property type="evidence" value="ECO:0007669"/>
    <property type="project" value="InterPro"/>
</dbReference>
<feature type="domain" description="Histidine kinase" evidence="9">
    <location>
        <begin position="455"/>
        <end position="699"/>
    </location>
</feature>
<keyword evidence="5" id="KW-0418">Kinase</keyword>
<dbReference type="SMART" id="SM00387">
    <property type="entry name" value="HATPase_c"/>
    <property type="match status" value="1"/>
</dbReference>
<keyword evidence="8" id="KW-1133">Transmembrane helix</keyword>
<evidence type="ECO:0000259" key="10">
    <source>
        <dbReference type="PROSITE" id="PS50112"/>
    </source>
</evidence>
<evidence type="ECO:0000256" key="6">
    <source>
        <dbReference type="ARBA" id="ARBA00023136"/>
    </source>
</evidence>
<dbReference type="RefSeq" id="WP_092730890.1">
    <property type="nucleotide sequence ID" value="NZ_FNPC01000002.1"/>
</dbReference>
<evidence type="ECO:0000256" key="8">
    <source>
        <dbReference type="SAM" id="Phobius"/>
    </source>
</evidence>
<dbReference type="GO" id="GO:0007234">
    <property type="term" value="P:osmosensory signaling via phosphorelay pathway"/>
    <property type="evidence" value="ECO:0007669"/>
    <property type="project" value="TreeGrafter"/>
</dbReference>
<evidence type="ECO:0000256" key="7">
    <source>
        <dbReference type="SAM" id="MobiDB-lite"/>
    </source>
</evidence>
<evidence type="ECO:0000256" key="4">
    <source>
        <dbReference type="ARBA" id="ARBA00022679"/>
    </source>
</evidence>
<dbReference type="PRINTS" id="PR00344">
    <property type="entry name" value="BCTRLSENSOR"/>
</dbReference>
<name>A0A1H3FJH2_9EURY</name>
<dbReference type="GO" id="GO:0000156">
    <property type="term" value="F:phosphorelay response regulator activity"/>
    <property type="evidence" value="ECO:0007669"/>
    <property type="project" value="TreeGrafter"/>
</dbReference>
<dbReference type="InterPro" id="IPR029016">
    <property type="entry name" value="GAF-like_dom_sf"/>
</dbReference>
<dbReference type="Gene3D" id="3.30.565.10">
    <property type="entry name" value="Histidine kinase-like ATPase, C-terminal domain"/>
    <property type="match status" value="1"/>
</dbReference>
<dbReference type="SUPFAM" id="SSF55874">
    <property type="entry name" value="ATPase domain of HSP90 chaperone/DNA topoisomerase II/histidine kinase"/>
    <property type="match status" value="1"/>
</dbReference>
<dbReference type="CDD" id="cd00075">
    <property type="entry name" value="HATPase"/>
    <property type="match status" value="1"/>
</dbReference>
<dbReference type="InterPro" id="IPR031623">
    <property type="entry name" value="HisKA_4TM"/>
</dbReference>
<dbReference type="InterPro" id="IPR005467">
    <property type="entry name" value="His_kinase_dom"/>
</dbReference>
<dbReference type="InterPro" id="IPR001610">
    <property type="entry name" value="PAC"/>
</dbReference>
<keyword evidence="3" id="KW-0597">Phosphoprotein</keyword>
<dbReference type="PROSITE" id="PS50109">
    <property type="entry name" value="HIS_KIN"/>
    <property type="match status" value="1"/>
</dbReference>
<evidence type="ECO:0000313" key="12">
    <source>
        <dbReference type="EMBL" id="SDX91136.1"/>
    </source>
</evidence>
<evidence type="ECO:0000256" key="1">
    <source>
        <dbReference type="ARBA" id="ARBA00000085"/>
    </source>
</evidence>
<dbReference type="NCBIfam" id="TIGR00229">
    <property type="entry name" value="sensory_box"/>
    <property type="match status" value="1"/>
</dbReference>
<protein>
    <recommendedName>
        <fullName evidence="2">histidine kinase</fullName>
        <ecNumber evidence="2">2.7.13.3</ecNumber>
    </recommendedName>
</protein>
<dbReference type="Proteomes" id="UP000199079">
    <property type="component" value="Unassembled WGS sequence"/>
</dbReference>
<dbReference type="CDD" id="cd00130">
    <property type="entry name" value="PAS"/>
    <property type="match status" value="1"/>
</dbReference>
<dbReference type="PROSITE" id="PS50113">
    <property type="entry name" value="PAC"/>
    <property type="match status" value="1"/>
</dbReference>
<keyword evidence="6 8" id="KW-0472">Membrane</keyword>
<dbReference type="PROSITE" id="PS50112">
    <property type="entry name" value="PAS"/>
    <property type="match status" value="1"/>
</dbReference>
<evidence type="ECO:0000256" key="3">
    <source>
        <dbReference type="ARBA" id="ARBA00022553"/>
    </source>
</evidence>
<evidence type="ECO:0000259" key="11">
    <source>
        <dbReference type="PROSITE" id="PS50113"/>
    </source>
</evidence>
<dbReference type="CDD" id="cd00082">
    <property type="entry name" value="HisKA"/>
    <property type="match status" value="1"/>
</dbReference>
<proteinExistence type="predicted"/>
<feature type="transmembrane region" description="Helical" evidence="8">
    <location>
        <begin position="16"/>
        <end position="33"/>
    </location>
</feature>
<dbReference type="Pfam" id="PF16926">
    <property type="entry name" value="HisKA_4TM"/>
    <property type="match status" value="1"/>
</dbReference>
<dbReference type="EMBL" id="FNPC01000002">
    <property type="protein sequence ID" value="SDX91136.1"/>
    <property type="molecule type" value="Genomic_DNA"/>
</dbReference>
<dbReference type="SUPFAM" id="SSF55785">
    <property type="entry name" value="PYP-like sensor domain (PAS domain)"/>
    <property type="match status" value="1"/>
</dbReference>
<dbReference type="SUPFAM" id="SSF55781">
    <property type="entry name" value="GAF domain-like"/>
    <property type="match status" value="1"/>
</dbReference>
<organism evidence="12 13">
    <name type="scientific">Halopenitus persicus</name>
    <dbReference type="NCBI Taxonomy" id="1048396"/>
    <lineage>
        <taxon>Archaea</taxon>
        <taxon>Methanobacteriati</taxon>
        <taxon>Methanobacteriota</taxon>
        <taxon>Stenosarchaea group</taxon>
        <taxon>Halobacteria</taxon>
        <taxon>Halobacteriales</taxon>
        <taxon>Haloferacaceae</taxon>
        <taxon>Halopenitus</taxon>
    </lineage>
</organism>
<keyword evidence="13" id="KW-1185">Reference proteome</keyword>
<gene>
    <name evidence="12" type="ORF">SAMN05216564_10286</name>
</gene>
<sequence>MFDPDSDGTSVLRRHSWIAVSLLGVLLLFVPLYDMWEDVTALSWGIASTVVENSLLLLLAIGLVYGGVWIGRQDWEPRFVWAAVKWNVGIAVAIAGLYGVVVALQLAVMGSLKPWILVLDGVLFGSVAALGVGVYNARRSQAMSQLEERDERLRRMYDVISDPGLTFDEKVDRLIGIGQDLFDAEYGAFARIDADAGEYHLEAVRTTSADLSEGDVVPLAQTHCQRTVEEDRTIQFETRPFDVDPKNYGTETGFEMYVGTPVYENDAFYGTLCFLDREEAASFDQWELTVVELMGNWMGYELNRKHLLEERQQALREQEAKFEQFVDGVDNHAVFALDTEGLVTSWNQGAERIKGYSRDEIVGEHFSVFYPREKREAGRPGELLTEAAETGQATDEGWRVRSDGTRFWAHVTIAARHDDGEHVGYLKIVRDLTDRREYERALERERERIEFLNRIIRHNILNGLNLIDARAELLEPEFAGSPEPQAHLETIRDRVADMTELIETMRSLADAIAVDSDYDLESVELRSAIEEKVELSRATYPEAEFTTRDLPDPGTTVVGDDLIGEVFENVLSNAVTHNDSASPTVEVRTSETTVDVPTDPESGELLSGQRAERRSASAVETERRDAIAVHVADDGPGIPDEEKDAVLRKGVSELKEPGNGFGLYLVTEMMNAYGGTVTIRDHEAPDGGTVVELVFPLAE</sequence>
<dbReference type="InterPro" id="IPR036890">
    <property type="entry name" value="HATPase_C_sf"/>
</dbReference>
<evidence type="ECO:0000313" key="13">
    <source>
        <dbReference type="Proteomes" id="UP000199079"/>
    </source>
</evidence>
<feature type="transmembrane region" description="Helical" evidence="8">
    <location>
        <begin position="53"/>
        <end position="71"/>
    </location>
</feature>
<dbReference type="PANTHER" id="PTHR42878:SF15">
    <property type="entry name" value="BACTERIOPHYTOCHROME"/>
    <property type="match status" value="1"/>
</dbReference>
<dbReference type="Gene3D" id="3.30.450.40">
    <property type="match status" value="1"/>
</dbReference>
<keyword evidence="8" id="KW-0812">Transmembrane</keyword>
<dbReference type="PANTHER" id="PTHR42878">
    <property type="entry name" value="TWO-COMPONENT HISTIDINE KINASE"/>
    <property type="match status" value="1"/>
</dbReference>
<dbReference type="GO" id="GO:0016020">
    <property type="term" value="C:membrane"/>
    <property type="evidence" value="ECO:0007669"/>
    <property type="project" value="UniProtKB-SubCell"/>
</dbReference>
<dbReference type="Pfam" id="PF01590">
    <property type="entry name" value="GAF"/>
    <property type="match status" value="1"/>
</dbReference>
<dbReference type="InterPro" id="IPR003594">
    <property type="entry name" value="HATPase_dom"/>
</dbReference>
<evidence type="ECO:0000256" key="5">
    <source>
        <dbReference type="ARBA" id="ARBA00022777"/>
    </source>
</evidence>
<dbReference type="OrthoDB" id="3369at2157"/>
<feature type="region of interest" description="Disordered" evidence="7">
    <location>
        <begin position="577"/>
        <end position="619"/>
    </location>
</feature>
<dbReference type="SMART" id="SM00091">
    <property type="entry name" value="PAS"/>
    <property type="match status" value="1"/>
</dbReference>
<evidence type="ECO:0000256" key="2">
    <source>
        <dbReference type="ARBA" id="ARBA00012438"/>
    </source>
</evidence>
<dbReference type="Gene3D" id="3.30.450.20">
    <property type="entry name" value="PAS domain"/>
    <property type="match status" value="1"/>
</dbReference>
<dbReference type="InterPro" id="IPR000014">
    <property type="entry name" value="PAS"/>
</dbReference>
<dbReference type="InterPro" id="IPR000700">
    <property type="entry name" value="PAS-assoc_C"/>
</dbReference>
<dbReference type="InterPro" id="IPR050351">
    <property type="entry name" value="BphY/WalK/GraS-like"/>
</dbReference>
<feature type="compositionally biased region" description="Basic and acidic residues" evidence="7">
    <location>
        <begin position="610"/>
        <end position="619"/>
    </location>
</feature>
<reference evidence="13" key="1">
    <citation type="submission" date="2016-10" db="EMBL/GenBank/DDBJ databases">
        <authorList>
            <person name="Varghese N."/>
            <person name="Submissions S."/>
        </authorList>
    </citation>
    <scope>NUCLEOTIDE SEQUENCE [LARGE SCALE GENOMIC DNA]</scope>
    <source>
        <strain evidence="13">DC30,IBRC 10041,KCTC 4046</strain>
    </source>
</reference>
<accession>A0A1H3FJH2</accession>
<dbReference type="GO" id="GO:0030295">
    <property type="term" value="F:protein kinase activator activity"/>
    <property type="evidence" value="ECO:0007669"/>
    <property type="project" value="TreeGrafter"/>
</dbReference>
<feature type="domain" description="PAC" evidence="11">
    <location>
        <begin position="393"/>
        <end position="444"/>
    </location>
</feature>
<dbReference type="InterPro" id="IPR003018">
    <property type="entry name" value="GAF"/>
</dbReference>
<feature type="transmembrane region" description="Helical" evidence="8">
    <location>
        <begin position="114"/>
        <end position="135"/>
    </location>
</feature>
<evidence type="ECO:0000259" key="9">
    <source>
        <dbReference type="PROSITE" id="PS50109"/>
    </source>
</evidence>